<dbReference type="GO" id="GO:0005525">
    <property type="term" value="F:GTP binding"/>
    <property type="evidence" value="ECO:0007669"/>
    <property type="project" value="UniProtKB-KW"/>
</dbReference>
<dbReference type="OrthoDB" id="5817230at2759"/>
<feature type="binding site" evidence="11">
    <location>
        <position position="47"/>
    </location>
    <ligand>
        <name>Mg(2+)</name>
        <dbReference type="ChEBI" id="CHEBI:18420"/>
    </ligand>
</feature>
<name>A0A6J2VTY5_CHACN</name>
<dbReference type="InterPro" id="IPR011025">
    <property type="entry name" value="GproteinA_insert"/>
</dbReference>
<keyword evidence="2" id="KW-0519">Myristate</keyword>
<dbReference type="Pfam" id="PF00503">
    <property type="entry name" value="G-alpha"/>
    <property type="match status" value="1"/>
</dbReference>
<feature type="binding site" evidence="10">
    <location>
        <begin position="201"/>
        <end position="205"/>
    </location>
    <ligand>
        <name>GTP</name>
        <dbReference type="ChEBI" id="CHEBI:37565"/>
    </ligand>
</feature>
<dbReference type="InterPro" id="IPR027417">
    <property type="entry name" value="P-loop_NTPase"/>
</dbReference>
<dbReference type="GO" id="GO:0003924">
    <property type="term" value="F:GTPase activity"/>
    <property type="evidence" value="ECO:0007669"/>
    <property type="project" value="InterPro"/>
</dbReference>
<comment type="similarity">
    <text evidence="1">Belongs to the G-alpha family. G(i/o/t/z) subfamily.</text>
</comment>
<dbReference type="Gene3D" id="1.10.400.10">
    <property type="entry name" value="GI Alpha 1, domain 2-like"/>
    <property type="match status" value="1"/>
</dbReference>
<dbReference type="SUPFAM" id="SSF47895">
    <property type="entry name" value="Transducin (alpha subunit), insertion domain"/>
    <property type="match status" value="1"/>
</dbReference>
<feature type="binding site" evidence="10">
    <location>
        <begin position="43"/>
        <end position="48"/>
    </location>
    <ligand>
        <name>GTP</name>
        <dbReference type="ChEBI" id="CHEBI:37565"/>
    </ligand>
</feature>
<keyword evidence="4 10" id="KW-0547">Nucleotide-binding</keyword>
<accession>A0A6J2VTY5</accession>
<keyword evidence="12" id="KW-1185">Reference proteome</keyword>
<keyword evidence="8" id="KW-0807">Transducer</keyword>
<dbReference type="CDD" id="cd00066">
    <property type="entry name" value="G-alpha"/>
    <property type="match status" value="1"/>
</dbReference>
<dbReference type="InParanoid" id="A0A6J2VTY5"/>
<dbReference type="PANTHER" id="PTHR10218">
    <property type="entry name" value="GTP-BINDING PROTEIN ALPHA SUBUNIT"/>
    <property type="match status" value="1"/>
</dbReference>
<evidence type="ECO:0000256" key="9">
    <source>
        <dbReference type="ARBA" id="ARBA00023288"/>
    </source>
</evidence>
<keyword evidence="7" id="KW-0564">Palmitate</keyword>
<dbReference type="Gene3D" id="3.40.50.300">
    <property type="entry name" value="P-loop containing nucleotide triphosphate hydrolases"/>
    <property type="match status" value="1"/>
</dbReference>
<dbReference type="PROSITE" id="PS51882">
    <property type="entry name" value="G_ALPHA"/>
    <property type="match status" value="1"/>
</dbReference>
<feature type="binding site" evidence="11">
    <location>
        <position position="181"/>
    </location>
    <ligand>
        <name>Mg(2+)</name>
        <dbReference type="ChEBI" id="CHEBI:18420"/>
    </ligand>
</feature>
<dbReference type="FunFam" id="1.10.400.10:FF:000001">
    <property type="entry name" value="Guanine nucleotide-binding protein G(I) subunit alpha"/>
    <property type="match status" value="1"/>
</dbReference>
<evidence type="ECO:0000256" key="3">
    <source>
        <dbReference type="ARBA" id="ARBA00022723"/>
    </source>
</evidence>
<evidence type="ECO:0000256" key="2">
    <source>
        <dbReference type="ARBA" id="ARBA00022707"/>
    </source>
</evidence>
<evidence type="ECO:0000256" key="1">
    <source>
        <dbReference type="ARBA" id="ARBA00006628"/>
    </source>
</evidence>
<keyword evidence="5 11" id="KW-0460">Magnesium</keyword>
<dbReference type="SUPFAM" id="SSF52540">
    <property type="entry name" value="P-loop containing nucleoside triphosphate hydrolases"/>
    <property type="match status" value="1"/>
</dbReference>
<dbReference type="GO" id="GO:0001664">
    <property type="term" value="F:G protein-coupled receptor binding"/>
    <property type="evidence" value="ECO:0007669"/>
    <property type="project" value="TreeGrafter"/>
</dbReference>
<protein>
    <submittedName>
        <fullName evidence="13">Guanine nucleotide-binding protein G(I) subunit alpha-1-like</fullName>
    </submittedName>
</protein>
<dbReference type="PRINTS" id="PR00441">
    <property type="entry name" value="GPROTEINAI"/>
</dbReference>
<evidence type="ECO:0000256" key="11">
    <source>
        <dbReference type="PIRSR" id="PIRSR601019-2"/>
    </source>
</evidence>
<dbReference type="GeneID" id="115816377"/>
<reference evidence="13" key="1">
    <citation type="submission" date="2025-08" db="UniProtKB">
        <authorList>
            <consortium name="RefSeq"/>
        </authorList>
    </citation>
    <scope>IDENTIFICATION</scope>
</reference>
<feature type="binding site" evidence="10">
    <location>
        <begin position="150"/>
        <end position="151"/>
    </location>
    <ligand>
        <name>GTP</name>
        <dbReference type="ChEBI" id="CHEBI:37565"/>
    </ligand>
</feature>
<evidence type="ECO:0000313" key="13">
    <source>
        <dbReference type="RefSeq" id="XP_030635194.1"/>
    </source>
</evidence>
<dbReference type="PRINTS" id="PR00318">
    <property type="entry name" value="GPROTEINA"/>
</dbReference>
<feature type="binding site" evidence="10">
    <location>
        <begin position="175"/>
        <end position="181"/>
    </location>
    <ligand>
        <name>GTP</name>
        <dbReference type="ChEBI" id="CHEBI:37565"/>
    </ligand>
</feature>
<feature type="binding site" evidence="10">
    <location>
        <position position="322"/>
    </location>
    <ligand>
        <name>GTP</name>
        <dbReference type="ChEBI" id="CHEBI:37565"/>
    </ligand>
</feature>
<feature type="binding site" evidence="10">
    <location>
        <begin position="268"/>
        <end position="271"/>
    </location>
    <ligand>
        <name>GTP</name>
        <dbReference type="ChEBI" id="CHEBI:37565"/>
    </ligand>
</feature>
<keyword evidence="6 10" id="KW-0342">GTP-binding</keyword>
<evidence type="ECO:0000313" key="12">
    <source>
        <dbReference type="Proteomes" id="UP000504632"/>
    </source>
</evidence>
<dbReference type="PANTHER" id="PTHR10218:SF227">
    <property type="entry name" value="G PROTEIN ALPHA I SUBUNIT"/>
    <property type="match status" value="1"/>
</dbReference>
<organism evidence="12 13">
    <name type="scientific">Chanos chanos</name>
    <name type="common">Milkfish</name>
    <name type="synonym">Mugil chanos</name>
    <dbReference type="NCBI Taxonomy" id="29144"/>
    <lineage>
        <taxon>Eukaryota</taxon>
        <taxon>Metazoa</taxon>
        <taxon>Chordata</taxon>
        <taxon>Craniata</taxon>
        <taxon>Vertebrata</taxon>
        <taxon>Euteleostomi</taxon>
        <taxon>Actinopterygii</taxon>
        <taxon>Neopterygii</taxon>
        <taxon>Teleostei</taxon>
        <taxon>Ostariophysi</taxon>
        <taxon>Gonorynchiformes</taxon>
        <taxon>Chanidae</taxon>
        <taxon>Chanos</taxon>
    </lineage>
</organism>
<dbReference type="InterPro" id="IPR001408">
    <property type="entry name" value="Gprotein_alpha_I"/>
</dbReference>
<dbReference type="GO" id="GO:0007188">
    <property type="term" value="P:adenylate cyclase-modulating G protein-coupled receptor signaling pathway"/>
    <property type="evidence" value="ECO:0007669"/>
    <property type="project" value="InterPro"/>
</dbReference>
<evidence type="ECO:0000256" key="8">
    <source>
        <dbReference type="ARBA" id="ARBA00023224"/>
    </source>
</evidence>
<proteinExistence type="inferred from homology"/>
<dbReference type="Proteomes" id="UP000504632">
    <property type="component" value="Chromosome 7"/>
</dbReference>
<dbReference type="GO" id="GO:0031683">
    <property type="term" value="F:G-protein beta/gamma-subunit complex binding"/>
    <property type="evidence" value="ECO:0007669"/>
    <property type="project" value="InterPro"/>
</dbReference>
<evidence type="ECO:0000256" key="7">
    <source>
        <dbReference type="ARBA" id="ARBA00023139"/>
    </source>
</evidence>
<evidence type="ECO:0000256" key="4">
    <source>
        <dbReference type="ARBA" id="ARBA00022741"/>
    </source>
</evidence>
<dbReference type="AlphaFoldDB" id="A0A6J2VTY5"/>
<evidence type="ECO:0000256" key="10">
    <source>
        <dbReference type="PIRSR" id="PIRSR601019-1"/>
    </source>
</evidence>
<evidence type="ECO:0000256" key="5">
    <source>
        <dbReference type="ARBA" id="ARBA00022842"/>
    </source>
</evidence>
<dbReference type="GO" id="GO:0005834">
    <property type="term" value="C:heterotrimeric G-protein complex"/>
    <property type="evidence" value="ECO:0007669"/>
    <property type="project" value="TreeGrafter"/>
</dbReference>
<dbReference type="SMART" id="SM00275">
    <property type="entry name" value="G_alpha"/>
    <property type="match status" value="1"/>
</dbReference>
<evidence type="ECO:0000256" key="6">
    <source>
        <dbReference type="ARBA" id="ARBA00023134"/>
    </source>
</evidence>
<dbReference type="FunFam" id="3.40.50.300:FF:003559">
    <property type="entry name" value="Guanine nucleotide-binding protein G(i) subunit alpha-1"/>
    <property type="match status" value="1"/>
</dbReference>
<dbReference type="RefSeq" id="XP_030635194.1">
    <property type="nucleotide sequence ID" value="XM_030779334.1"/>
</dbReference>
<keyword evidence="3 11" id="KW-0479">Metal-binding</keyword>
<dbReference type="GO" id="GO:0005737">
    <property type="term" value="C:cytoplasm"/>
    <property type="evidence" value="ECO:0007669"/>
    <property type="project" value="TreeGrafter"/>
</dbReference>
<sequence>MGCTFSRKNMVARKRSEMIDRNSRAEREKSEREVGVLLLGADESGKSTIAKQIKIIYGGGYSEEECKRYKAVVHSNTIQSITAIIRAMGRLEIEFEDAARADDARQLFEAAGSAEEGFMSSELAGVIKRLWRDGGVQACFSRAREYQLNDSAAYYLNDLDRISQATYIPTQQDVLKARVETTGVVETNFIVRDYYHFKMIDVTGQRSEMKKWIHCFNETTAIIFCVALSDYDQVSGEDEEMSRMYESLKLFDSICKRRVGSRTVLFLNKKDLFEEKIKKTPLTVCFPEYAGSNTYEEAADYIWRQFESLSKDRVVHTHFTCATDTKHVQFVFHAVTDAITAIRCHLHLWLVAEWSKAPDSRLYTLQQMGVLVSKWRRGFESHF</sequence>
<dbReference type="InterPro" id="IPR001019">
    <property type="entry name" value="Gprotein_alpha_su"/>
</dbReference>
<dbReference type="GO" id="GO:0046872">
    <property type="term" value="F:metal ion binding"/>
    <property type="evidence" value="ECO:0007669"/>
    <property type="project" value="UniProtKB-KW"/>
</dbReference>
<keyword evidence="9" id="KW-0449">Lipoprotein</keyword>
<gene>
    <name evidence="13" type="primary">LOC115816377</name>
</gene>